<feature type="compositionally biased region" description="Low complexity" evidence="1">
    <location>
        <begin position="232"/>
        <end position="243"/>
    </location>
</feature>
<protein>
    <recommendedName>
        <fullName evidence="2">VWFA domain-containing protein</fullName>
    </recommendedName>
</protein>
<dbReference type="PROSITE" id="PS50234">
    <property type="entry name" value="VWFA"/>
    <property type="match status" value="1"/>
</dbReference>
<feature type="region of interest" description="Disordered" evidence="1">
    <location>
        <begin position="18"/>
        <end position="42"/>
    </location>
</feature>
<comment type="caution">
    <text evidence="3">The sequence shown here is derived from an EMBL/GenBank/DDBJ whole genome shotgun (WGS) entry which is preliminary data.</text>
</comment>
<organism evidence="3 4">
    <name type="scientific">Caenorhabditis auriculariae</name>
    <dbReference type="NCBI Taxonomy" id="2777116"/>
    <lineage>
        <taxon>Eukaryota</taxon>
        <taxon>Metazoa</taxon>
        <taxon>Ecdysozoa</taxon>
        <taxon>Nematoda</taxon>
        <taxon>Chromadorea</taxon>
        <taxon>Rhabditida</taxon>
        <taxon>Rhabditina</taxon>
        <taxon>Rhabditomorpha</taxon>
        <taxon>Rhabditoidea</taxon>
        <taxon>Rhabditidae</taxon>
        <taxon>Peloderinae</taxon>
        <taxon>Caenorhabditis</taxon>
    </lineage>
</organism>
<name>A0A8S1H710_9PELO</name>
<dbReference type="OrthoDB" id="6132182at2759"/>
<feature type="region of interest" description="Disordered" evidence="1">
    <location>
        <begin position="223"/>
        <end position="259"/>
    </location>
</feature>
<dbReference type="PANTHER" id="PTHR24020">
    <property type="entry name" value="COLLAGEN ALPHA"/>
    <property type="match status" value="1"/>
</dbReference>
<proteinExistence type="predicted"/>
<evidence type="ECO:0000256" key="1">
    <source>
        <dbReference type="SAM" id="MobiDB-lite"/>
    </source>
</evidence>
<feature type="domain" description="VWFA" evidence="2">
    <location>
        <begin position="348"/>
        <end position="514"/>
    </location>
</feature>
<evidence type="ECO:0000313" key="4">
    <source>
        <dbReference type="Proteomes" id="UP000835052"/>
    </source>
</evidence>
<keyword evidence="4" id="KW-1185">Reference proteome</keyword>
<evidence type="ECO:0000313" key="3">
    <source>
        <dbReference type="EMBL" id="CAD6189100.1"/>
    </source>
</evidence>
<dbReference type="EMBL" id="CAJGYM010000010">
    <property type="protein sequence ID" value="CAD6189100.1"/>
    <property type="molecule type" value="Genomic_DNA"/>
</dbReference>
<dbReference type="PANTHER" id="PTHR24020:SF84">
    <property type="entry name" value="VWFA DOMAIN-CONTAINING PROTEIN"/>
    <property type="match status" value="1"/>
</dbReference>
<dbReference type="Proteomes" id="UP000835052">
    <property type="component" value="Unassembled WGS sequence"/>
</dbReference>
<sequence>MARNAHVVRCICRTQTLNSQEKRQERARPSGGHPAGNAAKNNLISLTSNTRVDISSDIRRTNNLCPWHQTMTDTCSKILGVERESPTGRKQTVPCEKFEKGLASMREISSFITSLAILISTVEGFGAPGFVPPENFVAERWYPSNLPTVMPPWKMPGADINQFRTTRISTTKAPATSTPTPTALTSAIPFNNGTTDASLIELMADITTSSLNQSLLNEFLDDNENPQDGNDINSLSTTISSSNEPFVERKSSIEPVTENAPTPVTFESFNNGTVFDVTPSSESIFFEERKEETKVDENLLQEIKEIQSEKVEETTTKKPLIEPTGEGSGFEMETKLEESINGTTVCKDILFLLDSSGNVEQQYTKQKRFIEDIVAKVAGIKERKLALITYSGRSRQRVNLPFSKEPNLPKFLQKLRKARFLRGVTATGSAISATTDFAIRHGGNMQVVVVTDGFSFDEVSLKSEALRSIEGVETFATGQYFPVVRDVLLAIAGSSENVFFERKTIPRLIEKLSC</sequence>
<dbReference type="InterPro" id="IPR050525">
    <property type="entry name" value="ECM_Assembly_Org"/>
</dbReference>
<gene>
    <name evidence="3" type="ORF">CAUJ_LOCUS5019</name>
</gene>
<reference evidence="3" key="1">
    <citation type="submission" date="2020-10" db="EMBL/GenBank/DDBJ databases">
        <authorList>
            <person name="Kikuchi T."/>
        </authorList>
    </citation>
    <scope>NUCLEOTIDE SEQUENCE</scope>
    <source>
        <strain evidence="3">NKZ352</strain>
    </source>
</reference>
<dbReference type="SMART" id="SM00327">
    <property type="entry name" value="VWA"/>
    <property type="match status" value="1"/>
</dbReference>
<evidence type="ECO:0000259" key="2">
    <source>
        <dbReference type="PROSITE" id="PS50234"/>
    </source>
</evidence>
<dbReference type="SUPFAM" id="SSF53300">
    <property type="entry name" value="vWA-like"/>
    <property type="match status" value="1"/>
</dbReference>
<dbReference type="Gene3D" id="3.40.50.410">
    <property type="entry name" value="von Willebrand factor, type A domain"/>
    <property type="match status" value="1"/>
</dbReference>
<dbReference type="InterPro" id="IPR036465">
    <property type="entry name" value="vWFA_dom_sf"/>
</dbReference>
<dbReference type="AlphaFoldDB" id="A0A8S1H710"/>
<dbReference type="Pfam" id="PF00092">
    <property type="entry name" value="VWA"/>
    <property type="match status" value="1"/>
</dbReference>
<dbReference type="InterPro" id="IPR002035">
    <property type="entry name" value="VWF_A"/>
</dbReference>
<accession>A0A8S1H710</accession>